<sequence>MILLNLFYYINYIFKHMQINFNNLIRNISISVNDAINEHIGTLQDDIDISQIIDDIRNHKYLEFSVKYDLYKNIEQLQNTDTLYTLLYDNLIPWIEHLEIIICINDNSVIEAAALLENNSRTIYTENSVLLATIVVNNPDNIRFLETQIVHEIRHYYDDFKRSLSVYKSEDRDLNFYLSKHPQEKNIDFNKFKDIIMTNINYPTSLSFVKKMFISQLYWLNNKEIYAHNENMFGEIKHYYMLGGTSDKLDEISETYNIYKNLKDIFVNYKNNLDEKSSQYILKYCGKDLYNIYFNKIGNPTKLDFAYKKIIHKCNIFFKHAEQMKNYCKMQYGK</sequence>
<evidence type="ECO:0000313" key="1">
    <source>
        <dbReference type="EMBL" id="WQJ52947.1"/>
    </source>
</evidence>
<keyword evidence="2" id="KW-1185">Reference proteome</keyword>
<organism evidence="1 2">
    <name type="scientific">phage Lak_Megaphage_RVC_JS4_GC31</name>
    <dbReference type="NCBI Taxonomy" id="3109228"/>
    <lineage>
        <taxon>Viruses</taxon>
        <taxon>Duplodnaviria</taxon>
        <taxon>Heunggongvirae</taxon>
        <taxon>Uroviricota</taxon>
        <taxon>Caudoviricetes</taxon>
        <taxon>Caudoviricetes code 15 clade</taxon>
    </lineage>
</organism>
<name>A0ABZ0Z417_9CAUD</name>
<accession>A0ABZ0Z417</accession>
<evidence type="ECO:0000313" key="2">
    <source>
        <dbReference type="Proteomes" id="UP001349343"/>
    </source>
</evidence>
<protein>
    <recommendedName>
        <fullName evidence="3">Peptidase</fullName>
    </recommendedName>
</protein>
<evidence type="ECO:0008006" key="3">
    <source>
        <dbReference type="Google" id="ProtNLM"/>
    </source>
</evidence>
<dbReference type="EMBL" id="OR769222">
    <property type="protein sequence ID" value="WQJ52947.1"/>
    <property type="molecule type" value="Genomic_DNA"/>
</dbReference>
<dbReference type="Proteomes" id="UP001349343">
    <property type="component" value="Segment"/>
</dbReference>
<proteinExistence type="predicted"/>
<reference evidence="1 2" key="1">
    <citation type="submission" date="2023-11" db="EMBL/GenBank/DDBJ databases">
        <authorList>
            <person name="Cook R."/>
            <person name="Crisci M."/>
            <person name="Pye H."/>
            <person name="Adriaenssens E."/>
            <person name="Santini J."/>
        </authorList>
    </citation>
    <scope>NUCLEOTIDE SEQUENCE [LARGE SCALE GENOMIC DNA]</scope>
    <source>
        <strain evidence="1">Lak_Megaphage_RVC_JS4_GC31</strain>
    </source>
</reference>